<sequence length="1397" mass="145352">MSPNRSNRGTIRGTLWSQYHYGQLQSYSGGQLMYLTQEHRIGVKIASANAQHHLVRMALCKALCAVLRRAPVEELVLGLRLSESGCTMLSEALATNSTLKRLSFAGSHMGDERVRWLKPGLIGNNTLEELDLTACNLTDAAARDVAAVIKAHVDRRLNLAFDEQLRHYPDTSLPRHRAHLEHHAQLRLIARQVDQAAGGLLHLELAENKLKRRIAPRVFSAALGFQPNPSAPALHSPSRTDTSMPMWALREELPDSIGPTPLVTPRHASLAAPSSPGHMSTVSWGDRHLLARGAPSSHAGVDGGDGGRSRSRNDGKGNGNGRSGNKAELLLQRASSVDRRRPPDVGESSGGGIRRAATATGVLTVPASPQVRIGPLPGAAEAAAPSPPPLRQQQGLAPGSQLEQFWANREATLSGEPAAAAAAVAPGANGVYDTPQPRGGRGDRTGAGDSDAVLHASGPGAMGGEAVAAAAASAPGITPVPLVSSGDSFGFGFNAVHGSGAMSPRSRAQRGPQVPVLGLGTNAVAPGSPSLGRSFLSRVNGSTAGGTGGGSHDGVAWVWGRPVNPDGSDMVVLSAVAAPPPQRPQSAAAAPLVPDVRQHQQARRQTTSPPRPRPYEEGAAAMRVSYGGGGAAAAAVGSPGSYRHAVQPPTVSPAPQSPLLYQQPGTGWVPLPDGSGMAWLAMPVPVTGLHPYRTAGAAAPSQRSYSPFQGQQPQRPHTAAAATTTTAAVATHGFVPPGYRGQDALASPVVPRGAAGVTFDAAAMGGGGGGMSAAATAADSQRQGAFVSMLHREGLAAGRDNYDYLFTKQRLRQKQDQQQQQQRRRRRGSPTSPGGGRGGCGGGPGGASRKPHGSAVGVSGGFKKSFGVRSGLKRRQPATSTATATATATSTPFMRSRRETPRTGRTRTPIRSSPPRPFRPRPQSPSRSSSSPPHVATPTRHYARSRGGGGGGASPTKSRSAGRTFAKRVDVGGYGGYKCSRSLLNSTAPMTLIHPPPPYHPSPSWLRSLPPGHVAGPPGCRCCCLLRDGIRDPTTAATATAKRVPGHGPLGAAAPQALLALEQSLMQMAADVTALEAAADASKAAVAAAAEREAAERASAVHAGREAALAAIRAAAAAEAAERAAAQAVDRAVVAERRAKDAVRRFKGAAKRSASPSPRAGVPTSGVSEEPKAGVATQTAAAPPSPPLLVQLQPHSSVRPYEGAKRASGVNVNTIIQQLDRWCGLCDHALLQPESSRQLQPRHHNQPHHHQQPQPQPQQPYQSQTQLHPQAQEPFAAAAAATTAAGPHASPATPRIQLPLPHPKQQLAQQQEGCRDRRGGGDVLPMHNSTCQVALNFITRNNTKQHNVLHWRVHEHQAHEKPGEVLMSLLARTAALTPLPFGAAPVVAAFNTASMAP</sequence>
<evidence type="ECO:0000313" key="3">
    <source>
        <dbReference type="EMBL" id="EFJ42021.1"/>
    </source>
</evidence>
<feature type="region of interest" description="Disordered" evidence="2">
    <location>
        <begin position="811"/>
        <end position="964"/>
    </location>
</feature>
<protein>
    <submittedName>
        <fullName evidence="3">Uncharacterized protein</fullName>
    </submittedName>
</protein>
<accession>D8UE33</accession>
<organism evidence="4">
    <name type="scientific">Volvox carteri f. nagariensis</name>
    <dbReference type="NCBI Taxonomy" id="3068"/>
    <lineage>
        <taxon>Eukaryota</taxon>
        <taxon>Viridiplantae</taxon>
        <taxon>Chlorophyta</taxon>
        <taxon>core chlorophytes</taxon>
        <taxon>Chlorophyceae</taxon>
        <taxon>CS clade</taxon>
        <taxon>Chlamydomonadales</taxon>
        <taxon>Volvocaceae</taxon>
        <taxon>Volvox</taxon>
    </lineage>
</organism>
<dbReference type="InParanoid" id="D8UE33"/>
<feature type="compositionally biased region" description="Low complexity" evidence="2">
    <location>
        <begin position="1175"/>
        <end position="1192"/>
    </location>
</feature>
<feature type="compositionally biased region" description="Low complexity" evidence="2">
    <location>
        <begin position="375"/>
        <end position="384"/>
    </location>
</feature>
<dbReference type="Proteomes" id="UP000001058">
    <property type="component" value="Unassembled WGS sequence"/>
</dbReference>
<feature type="region of interest" description="Disordered" evidence="2">
    <location>
        <begin position="426"/>
        <end position="459"/>
    </location>
</feature>
<feature type="compositionally biased region" description="Low complexity" evidence="2">
    <location>
        <begin position="1259"/>
        <end position="1294"/>
    </location>
</feature>
<dbReference type="InterPro" id="IPR032675">
    <property type="entry name" value="LRR_dom_sf"/>
</dbReference>
<keyword evidence="4" id="KW-1185">Reference proteome</keyword>
<feature type="region of interest" description="Disordered" evidence="2">
    <location>
        <begin position="1237"/>
        <end position="1322"/>
    </location>
</feature>
<reference evidence="3 4" key="1">
    <citation type="journal article" date="2010" name="Science">
        <title>Genomic analysis of organismal complexity in the multicellular green alga Volvox carteri.</title>
        <authorList>
            <person name="Prochnik S.E."/>
            <person name="Umen J."/>
            <person name="Nedelcu A.M."/>
            <person name="Hallmann A."/>
            <person name="Miller S.M."/>
            <person name="Nishii I."/>
            <person name="Ferris P."/>
            <person name="Kuo A."/>
            <person name="Mitros T."/>
            <person name="Fritz-Laylin L.K."/>
            <person name="Hellsten U."/>
            <person name="Chapman J."/>
            <person name="Simakov O."/>
            <person name="Rensing S.A."/>
            <person name="Terry A."/>
            <person name="Pangilinan J."/>
            <person name="Kapitonov V."/>
            <person name="Jurka J."/>
            <person name="Salamov A."/>
            <person name="Shapiro H."/>
            <person name="Schmutz J."/>
            <person name="Grimwood J."/>
            <person name="Lindquist E."/>
            <person name="Lucas S."/>
            <person name="Grigoriev I.V."/>
            <person name="Schmitt R."/>
            <person name="Kirk D."/>
            <person name="Rokhsar D.S."/>
        </authorList>
    </citation>
    <scope>NUCLEOTIDE SEQUENCE [LARGE SCALE GENOMIC DNA]</scope>
    <source>
        <strain evidence="4">f. Nagariensis / Eve</strain>
    </source>
</reference>
<dbReference type="PANTHER" id="PTHR24110">
    <property type="entry name" value="CENTROSOMAL PROTEIN OF 78 KDA"/>
    <property type="match status" value="1"/>
</dbReference>
<dbReference type="EMBL" id="GL378387">
    <property type="protein sequence ID" value="EFJ42021.1"/>
    <property type="molecule type" value="Genomic_DNA"/>
</dbReference>
<dbReference type="SMART" id="SM00368">
    <property type="entry name" value="LRR_RI"/>
    <property type="match status" value="2"/>
</dbReference>
<dbReference type="KEGG" id="vcn:VOLCADRAFT_97964"/>
<feature type="compositionally biased region" description="Basic and acidic residues" evidence="2">
    <location>
        <begin position="305"/>
        <end position="315"/>
    </location>
</feature>
<dbReference type="eggNOG" id="ENOG502SGIP">
    <property type="taxonomic scope" value="Eukaryota"/>
</dbReference>
<dbReference type="GO" id="GO:0005930">
    <property type="term" value="C:axoneme"/>
    <property type="evidence" value="ECO:0007669"/>
    <property type="project" value="UniProtKB-SubCell"/>
</dbReference>
<dbReference type="SUPFAM" id="SSF52047">
    <property type="entry name" value="RNI-like"/>
    <property type="match status" value="1"/>
</dbReference>
<feature type="compositionally biased region" description="Low complexity" evidence="2">
    <location>
        <begin position="924"/>
        <end position="933"/>
    </location>
</feature>
<evidence type="ECO:0000256" key="1">
    <source>
        <dbReference type="ARBA" id="ARBA00004430"/>
    </source>
</evidence>
<evidence type="ECO:0000313" key="4">
    <source>
        <dbReference type="Proteomes" id="UP000001058"/>
    </source>
</evidence>
<feature type="compositionally biased region" description="Low complexity" evidence="2">
    <location>
        <begin position="878"/>
        <end position="891"/>
    </location>
</feature>
<name>D8UE33_VOLCA</name>
<gene>
    <name evidence="3" type="ORF">VOLCADRAFT_97964</name>
</gene>
<dbReference type="GeneID" id="9622700"/>
<evidence type="ECO:0000256" key="2">
    <source>
        <dbReference type="SAM" id="MobiDB-lite"/>
    </source>
</evidence>
<feature type="region of interest" description="Disordered" evidence="2">
    <location>
        <begin position="255"/>
        <end position="398"/>
    </location>
</feature>
<proteinExistence type="predicted"/>
<dbReference type="Gene3D" id="3.80.10.10">
    <property type="entry name" value="Ribonuclease Inhibitor"/>
    <property type="match status" value="1"/>
</dbReference>
<dbReference type="RefSeq" id="XP_002956896.1">
    <property type="nucleotide sequence ID" value="XM_002956850.1"/>
</dbReference>
<feature type="compositionally biased region" description="Pro residues" evidence="2">
    <location>
        <begin position="912"/>
        <end position="923"/>
    </location>
</feature>
<feature type="compositionally biased region" description="Gly residues" evidence="2">
    <location>
        <begin position="833"/>
        <end position="846"/>
    </location>
</feature>
<comment type="subcellular location">
    <subcellularLocation>
        <location evidence="1">Cytoplasm</location>
        <location evidence="1">Cytoskeleton</location>
        <location evidence="1">Cilium axoneme</location>
    </subcellularLocation>
</comment>
<feature type="compositionally biased region" description="Low complexity" evidence="2">
    <location>
        <begin position="1151"/>
        <end position="1161"/>
    </location>
</feature>
<dbReference type="OrthoDB" id="272549at2759"/>
<feature type="region of interest" description="Disordered" evidence="2">
    <location>
        <begin position="1144"/>
        <end position="1192"/>
    </location>
</feature>
<dbReference type="PANTHER" id="PTHR24110:SF3">
    <property type="entry name" value="CENTROSOMAL PROTEIN OF 78 KDA"/>
    <property type="match status" value="1"/>
</dbReference>
<feature type="compositionally biased region" description="Basic residues" evidence="2">
    <location>
        <begin position="1240"/>
        <end position="1251"/>
    </location>
</feature>
<feature type="region of interest" description="Disordered" evidence="2">
    <location>
        <begin position="579"/>
        <end position="616"/>
    </location>
</feature>